<keyword evidence="3" id="KW-0633">Potassium transport</keyword>
<feature type="transmembrane region" description="Helical" evidence="10">
    <location>
        <begin position="543"/>
        <end position="560"/>
    </location>
</feature>
<feature type="transmembrane region" description="Helical" evidence="10">
    <location>
        <begin position="257"/>
        <end position="276"/>
    </location>
</feature>
<evidence type="ECO:0000256" key="5">
    <source>
        <dbReference type="ARBA" id="ARBA00022958"/>
    </source>
</evidence>
<accession>R8BCY6</accession>
<feature type="compositionally biased region" description="Acidic residues" evidence="9">
    <location>
        <begin position="74"/>
        <end position="83"/>
    </location>
</feature>
<dbReference type="PANTHER" id="PTHR30540:SF83">
    <property type="entry name" value="K+ POTASSIUM TRANSPORTER"/>
    <property type="match status" value="1"/>
</dbReference>
<feature type="transmembrane region" description="Helical" evidence="10">
    <location>
        <begin position="288"/>
        <end position="308"/>
    </location>
</feature>
<evidence type="ECO:0000256" key="6">
    <source>
        <dbReference type="ARBA" id="ARBA00022989"/>
    </source>
</evidence>
<dbReference type="InterPro" id="IPR003855">
    <property type="entry name" value="K+_transporter"/>
</dbReference>
<evidence type="ECO:0000256" key="8">
    <source>
        <dbReference type="ARBA" id="ARBA00023136"/>
    </source>
</evidence>
<feature type="transmembrane region" description="Helical" evidence="10">
    <location>
        <begin position="367"/>
        <end position="385"/>
    </location>
</feature>
<feature type="domain" description="K+ potassium transporter C-terminal" evidence="12">
    <location>
        <begin position="606"/>
        <end position="831"/>
    </location>
</feature>
<dbReference type="NCBIfam" id="TIGR00794">
    <property type="entry name" value="kup"/>
    <property type="match status" value="1"/>
</dbReference>
<evidence type="ECO:0000256" key="7">
    <source>
        <dbReference type="ARBA" id="ARBA00023065"/>
    </source>
</evidence>
<dbReference type="Pfam" id="PF02705">
    <property type="entry name" value="K_trans"/>
    <property type="match status" value="1"/>
</dbReference>
<organism evidence="13 14">
    <name type="scientific">Phaeoacremonium minimum (strain UCR-PA7)</name>
    <name type="common">Esca disease fungus</name>
    <name type="synonym">Togninia minima</name>
    <dbReference type="NCBI Taxonomy" id="1286976"/>
    <lineage>
        <taxon>Eukaryota</taxon>
        <taxon>Fungi</taxon>
        <taxon>Dikarya</taxon>
        <taxon>Ascomycota</taxon>
        <taxon>Pezizomycotina</taxon>
        <taxon>Sordariomycetes</taxon>
        <taxon>Sordariomycetidae</taxon>
        <taxon>Togniniales</taxon>
        <taxon>Togniniaceae</taxon>
        <taxon>Phaeoacremonium</taxon>
    </lineage>
</organism>
<keyword evidence="2" id="KW-0813">Transport</keyword>
<dbReference type="HOGENOM" id="CLU_008142_4_0_1"/>
<keyword evidence="6 10" id="KW-1133">Transmembrane helix</keyword>
<comment type="subcellular location">
    <subcellularLocation>
        <location evidence="1">Membrane</location>
        <topology evidence="1">Multi-pass membrane protein</topology>
    </subcellularLocation>
</comment>
<dbReference type="OrthoDB" id="504708at2759"/>
<proteinExistence type="predicted"/>
<dbReference type="eggNOG" id="ENOG502QPSA">
    <property type="taxonomic scope" value="Eukaryota"/>
</dbReference>
<sequence length="831" mass="92619">MADHTLPINNAPTIKIAEDLHPIRSEPSRSRTYARAETSSLAGGVFNTRSLSRSSAERRSTSRARHDRYPDAGGDAEEGEEWQPEQGRTKQVFRGKTLLWLAYQSIGVIYGDIGTSPLYVYSSTFASGEPSYNDLVEVLSVIIWSLTIMVTFKYVLIILHADNEGEGGTFTNVAKANITERDPREQQMVRMERHLSQNLKPSNRGIRSTIEKSMFTRGLLKFIGVLAVSMVMADGVLTPAQSVLGAVQGITVVQPSLSSSAVVGTSCGILIVLFLIQPLGTTKLASSFAPIVIIWLAFNCGFGIYNLVNYDHTVLKAFNPYYAIHFFVERKTEGWKMLGGILLAFTGVEALFADLGAFSLRAIQLSWCCYTYPCLLVAYIGQAAYISIHPDAYSNPFYKSVPSGWLYPSLIIAILAAIVASQAIITATFQLLSQIMKLSYCPQVKVVHTSKTFHGQLYVPFLNWLLMCGTILVTAVYSNTTRLGNAYGVCVMFVTFFDTCMVTLVALIVWRLSPFLVIVPWLVFASVDGLYISSALIKVPEGAWFTLTVSGILACMFLLWRFGKENQWRAEAEDRFKPSSLVMKGEEGQLRLTPKWGGDPLSNVRGFGVFFDKTGVLTPAVFTQFVSKFVAITDVTVFFHLHPVETPSIPDEERYVVSRFTTIPGCYRMIIRHGFMDEVISPDLAALIYEKVRGYVIRQARSDLPDDGFDTLNSSRNVTPFKNSETGLESEEQTSSGATESSQQPIDEKRTPIELRDESVAAELARLDRAYAAKIMYVVGKEQMHIRSQTRIFRRVLLSVFLWIRDNTRAKIANLRLAMDRVVEVGFVKEI</sequence>
<feature type="domain" description="K+ potassium transporter integral membrane" evidence="11">
    <location>
        <begin position="101"/>
        <end position="580"/>
    </location>
</feature>
<feature type="transmembrane region" description="Helical" evidence="10">
    <location>
        <begin position="405"/>
        <end position="429"/>
    </location>
</feature>
<keyword evidence="14" id="KW-1185">Reference proteome</keyword>
<evidence type="ECO:0000256" key="4">
    <source>
        <dbReference type="ARBA" id="ARBA00022692"/>
    </source>
</evidence>
<dbReference type="PANTHER" id="PTHR30540">
    <property type="entry name" value="OSMOTIC STRESS POTASSIUM TRANSPORTER"/>
    <property type="match status" value="1"/>
</dbReference>
<dbReference type="InterPro" id="IPR053952">
    <property type="entry name" value="K_trans_C"/>
</dbReference>
<dbReference type="InterPro" id="IPR053951">
    <property type="entry name" value="K_trans_N"/>
</dbReference>
<feature type="transmembrane region" description="Helical" evidence="10">
    <location>
        <begin position="98"/>
        <end position="121"/>
    </location>
</feature>
<evidence type="ECO:0000259" key="12">
    <source>
        <dbReference type="Pfam" id="PF22776"/>
    </source>
</evidence>
<reference evidence="14" key="1">
    <citation type="journal article" date="2013" name="Genome Announc.">
        <title>Draft genome sequence of the ascomycete Phaeoacremonium aleophilum strain UCR-PA7, a causal agent of the esca disease complex in grapevines.</title>
        <authorList>
            <person name="Blanco-Ulate B."/>
            <person name="Rolshausen P."/>
            <person name="Cantu D."/>
        </authorList>
    </citation>
    <scope>NUCLEOTIDE SEQUENCE [LARGE SCALE GENOMIC DNA]</scope>
    <source>
        <strain evidence="14">UCR-PA7</strain>
    </source>
</reference>
<evidence type="ECO:0000313" key="14">
    <source>
        <dbReference type="Proteomes" id="UP000014074"/>
    </source>
</evidence>
<feature type="transmembrane region" description="Helical" evidence="10">
    <location>
        <begin position="141"/>
        <end position="159"/>
    </location>
</feature>
<evidence type="ECO:0000259" key="11">
    <source>
        <dbReference type="Pfam" id="PF02705"/>
    </source>
</evidence>
<gene>
    <name evidence="13" type="ORF">UCRPA7_7360</name>
</gene>
<name>R8BCY6_PHAM7</name>
<keyword evidence="4 10" id="KW-0812">Transmembrane</keyword>
<feature type="compositionally biased region" description="Polar residues" evidence="9">
    <location>
        <begin position="711"/>
        <end position="745"/>
    </location>
</feature>
<feature type="transmembrane region" description="Helical" evidence="10">
    <location>
        <begin position="461"/>
        <end position="480"/>
    </location>
</feature>
<keyword evidence="5" id="KW-0630">Potassium</keyword>
<feature type="transmembrane region" description="Helical" evidence="10">
    <location>
        <begin position="337"/>
        <end position="360"/>
    </location>
</feature>
<dbReference type="Pfam" id="PF22776">
    <property type="entry name" value="K_trans_C"/>
    <property type="match status" value="1"/>
</dbReference>
<evidence type="ECO:0000256" key="2">
    <source>
        <dbReference type="ARBA" id="ARBA00022448"/>
    </source>
</evidence>
<dbReference type="GO" id="GO:0016020">
    <property type="term" value="C:membrane"/>
    <property type="evidence" value="ECO:0007669"/>
    <property type="project" value="UniProtKB-SubCell"/>
</dbReference>
<protein>
    <submittedName>
        <fullName evidence="13">Putative potassium transporter protein</fullName>
    </submittedName>
</protein>
<dbReference type="RefSeq" id="XP_007918083.1">
    <property type="nucleotide sequence ID" value="XM_007919892.1"/>
</dbReference>
<feature type="transmembrane region" description="Helical" evidence="10">
    <location>
        <begin position="515"/>
        <end position="537"/>
    </location>
</feature>
<feature type="region of interest" description="Disordered" evidence="9">
    <location>
        <begin position="708"/>
        <end position="752"/>
    </location>
</feature>
<feature type="transmembrane region" description="Helical" evidence="10">
    <location>
        <begin position="486"/>
        <end position="508"/>
    </location>
</feature>
<keyword evidence="8 10" id="KW-0472">Membrane</keyword>
<keyword evidence="7" id="KW-0406">Ion transport</keyword>
<feature type="transmembrane region" description="Helical" evidence="10">
    <location>
        <begin position="218"/>
        <end position="237"/>
    </location>
</feature>
<evidence type="ECO:0000256" key="9">
    <source>
        <dbReference type="SAM" id="MobiDB-lite"/>
    </source>
</evidence>
<evidence type="ECO:0000313" key="13">
    <source>
        <dbReference type="EMBL" id="EON97152.1"/>
    </source>
</evidence>
<evidence type="ECO:0000256" key="10">
    <source>
        <dbReference type="SAM" id="Phobius"/>
    </source>
</evidence>
<evidence type="ECO:0000256" key="3">
    <source>
        <dbReference type="ARBA" id="ARBA00022538"/>
    </source>
</evidence>
<dbReference type="KEGG" id="tmn:UCRPA7_7360"/>
<feature type="region of interest" description="Disordered" evidence="9">
    <location>
        <begin position="21"/>
        <end position="88"/>
    </location>
</feature>
<dbReference type="AlphaFoldDB" id="R8BCY6"/>
<evidence type="ECO:0000256" key="1">
    <source>
        <dbReference type="ARBA" id="ARBA00004141"/>
    </source>
</evidence>
<dbReference type="Proteomes" id="UP000014074">
    <property type="component" value="Unassembled WGS sequence"/>
</dbReference>
<dbReference type="GO" id="GO:0015079">
    <property type="term" value="F:potassium ion transmembrane transporter activity"/>
    <property type="evidence" value="ECO:0007669"/>
    <property type="project" value="InterPro"/>
</dbReference>
<dbReference type="EMBL" id="KB933286">
    <property type="protein sequence ID" value="EON97152.1"/>
    <property type="molecule type" value="Genomic_DNA"/>
</dbReference>
<dbReference type="GeneID" id="19328112"/>